<protein>
    <recommendedName>
        <fullName evidence="3">Lipocalin-like domain-containing protein</fullName>
    </recommendedName>
</protein>
<accession>A0A916YU17</accession>
<evidence type="ECO:0000313" key="2">
    <source>
        <dbReference type="Proteomes" id="UP000612456"/>
    </source>
</evidence>
<keyword evidence="2" id="KW-1185">Reference proteome</keyword>
<evidence type="ECO:0000313" key="1">
    <source>
        <dbReference type="EMBL" id="GGD60483.1"/>
    </source>
</evidence>
<dbReference type="PROSITE" id="PS51257">
    <property type="entry name" value="PROKAR_LIPOPROTEIN"/>
    <property type="match status" value="1"/>
</dbReference>
<sequence>MLIMRKIIVILGSVCLLVGCTDSKITETADLKIEGKWKLAAGSQSSDCFAEMRFFENPESDWDPLSVHETKDNSTKVWYGEYEKKGNDIQIVFHEPKAEPFNMAADHSGDELKLRYEWKSAELTCSYQPN</sequence>
<comment type="caution">
    <text evidence="1">The sequence shown here is derived from an EMBL/GenBank/DDBJ whole genome shotgun (WGS) entry which is preliminary data.</text>
</comment>
<dbReference type="RefSeq" id="WP_229750159.1">
    <property type="nucleotide sequence ID" value="NZ_BMHP01000001.1"/>
</dbReference>
<proteinExistence type="predicted"/>
<dbReference type="AlphaFoldDB" id="A0A916YU17"/>
<gene>
    <name evidence="1" type="ORF">GCM10010911_17980</name>
</gene>
<name>A0A916YU17_9BACL</name>
<dbReference type="EMBL" id="BMHP01000001">
    <property type="protein sequence ID" value="GGD60483.1"/>
    <property type="molecule type" value="Genomic_DNA"/>
</dbReference>
<reference evidence="1" key="1">
    <citation type="journal article" date="2014" name="Int. J. Syst. Evol. Microbiol.">
        <title>Complete genome sequence of Corynebacterium casei LMG S-19264T (=DSM 44701T), isolated from a smear-ripened cheese.</title>
        <authorList>
            <consortium name="US DOE Joint Genome Institute (JGI-PGF)"/>
            <person name="Walter F."/>
            <person name="Albersmeier A."/>
            <person name="Kalinowski J."/>
            <person name="Ruckert C."/>
        </authorList>
    </citation>
    <scope>NUCLEOTIDE SEQUENCE</scope>
    <source>
        <strain evidence="1">CGMCC 1.15178</strain>
    </source>
</reference>
<reference evidence="1" key="2">
    <citation type="submission" date="2020-09" db="EMBL/GenBank/DDBJ databases">
        <authorList>
            <person name="Sun Q."/>
            <person name="Zhou Y."/>
        </authorList>
    </citation>
    <scope>NUCLEOTIDE SEQUENCE</scope>
    <source>
        <strain evidence="1">CGMCC 1.15178</strain>
    </source>
</reference>
<dbReference type="Proteomes" id="UP000612456">
    <property type="component" value="Unassembled WGS sequence"/>
</dbReference>
<organism evidence="1 2">
    <name type="scientific">Paenibacillus nasutitermitis</name>
    <dbReference type="NCBI Taxonomy" id="1652958"/>
    <lineage>
        <taxon>Bacteria</taxon>
        <taxon>Bacillati</taxon>
        <taxon>Bacillota</taxon>
        <taxon>Bacilli</taxon>
        <taxon>Bacillales</taxon>
        <taxon>Paenibacillaceae</taxon>
        <taxon>Paenibacillus</taxon>
    </lineage>
</organism>
<evidence type="ECO:0008006" key="3">
    <source>
        <dbReference type="Google" id="ProtNLM"/>
    </source>
</evidence>